<dbReference type="InterPro" id="IPR044119">
    <property type="entry name" value="Adenylation_LigC-like"/>
</dbReference>
<dbReference type="SUPFAM" id="SSF56091">
    <property type="entry name" value="DNA ligase/mRNA capping enzyme, catalytic domain"/>
    <property type="match status" value="1"/>
</dbReference>
<name>A0A367YRX6_9ACTN</name>
<dbReference type="GO" id="GO:0003910">
    <property type="term" value="F:DNA ligase (ATP) activity"/>
    <property type="evidence" value="ECO:0007669"/>
    <property type="project" value="InterPro"/>
</dbReference>
<keyword evidence="2 4" id="KW-0436">Ligase</keyword>
<organism evidence="4 5">
    <name type="scientific">Desertihabitans brevis</name>
    <dbReference type="NCBI Taxonomy" id="2268447"/>
    <lineage>
        <taxon>Bacteria</taxon>
        <taxon>Bacillati</taxon>
        <taxon>Actinomycetota</taxon>
        <taxon>Actinomycetes</taxon>
        <taxon>Propionibacteriales</taxon>
        <taxon>Propionibacteriaceae</taxon>
        <taxon>Desertihabitans</taxon>
    </lineage>
</organism>
<dbReference type="GO" id="GO:0006310">
    <property type="term" value="P:DNA recombination"/>
    <property type="evidence" value="ECO:0007669"/>
    <property type="project" value="InterPro"/>
</dbReference>
<evidence type="ECO:0000256" key="1">
    <source>
        <dbReference type="ARBA" id="ARBA00007572"/>
    </source>
</evidence>
<dbReference type="GO" id="GO:0005524">
    <property type="term" value="F:ATP binding"/>
    <property type="evidence" value="ECO:0007669"/>
    <property type="project" value="InterPro"/>
</dbReference>
<dbReference type="PANTHER" id="PTHR45674:SF4">
    <property type="entry name" value="DNA LIGASE 1"/>
    <property type="match status" value="1"/>
</dbReference>
<dbReference type="CDD" id="cd07905">
    <property type="entry name" value="Adenylation_DNA_ligase_LigC"/>
    <property type="match status" value="1"/>
</dbReference>
<dbReference type="EMBL" id="QOUI01000010">
    <property type="protein sequence ID" value="RCK68646.1"/>
    <property type="molecule type" value="Genomic_DNA"/>
</dbReference>
<evidence type="ECO:0000256" key="2">
    <source>
        <dbReference type="ARBA" id="ARBA00022598"/>
    </source>
</evidence>
<keyword evidence="5" id="KW-1185">Reference proteome</keyword>
<reference evidence="4 5" key="1">
    <citation type="submission" date="2018-07" db="EMBL/GenBank/DDBJ databases">
        <title>Desertimonas flava gen. nov. sp. nov.</title>
        <authorList>
            <person name="Liu S."/>
        </authorList>
    </citation>
    <scope>NUCLEOTIDE SEQUENCE [LARGE SCALE GENOMIC DNA]</scope>
    <source>
        <strain evidence="4 5">16Sb5-5</strain>
    </source>
</reference>
<feature type="domain" description="ATP-dependent DNA ligase family profile" evidence="3">
    <location>
        <begin position="13"/>
        <end position="187"/>
    </location>
</feature>
<gene>
    <name evidence="4" type="ORF">DT076_15605</name>
</gene>
<comment type="similarity">
    <text evidence="1">Belongs to the ATP-dependent DNA ligase family.</text>
</comment>
<evidence type="ECO:0000313" key="4">
    <source>
        <dbReference type="EMBL" id="RCK68646.1"/>
    </source>
</evidence>
<sequence length="244" mass="26828">MKPQPAERLPTGPGWVFEPKYDGYRATIAVQVGTARLLSRRGTDLTPSFPEVAAAVVDQVPDGTQLDAEVVIYQNGRLSFDALQQRMATGRRRALTLARETPATLMVFDVLADQGIDPTAEPWTRRRERLELLATSWRPPIQLTPYTDDVEEAAGWMEALAPMGIEGVVAKRVSARYGVAGSWVKVKHRQSLEGVVGAVIGPLQRPEALVVGSWDEDGTLRILGRAPLTPRQAAQIDRYIPHCP</sequence>
<comment type="caution">
    <text evidence="4">The sequence shown here is derived from an EMBL/GenBank/DDBJ whole genome shotgun (WGS) entry which is preliminary data.</text>
</comment>
<dbReference type="PANTHER" id="PTHR45674">
    <property type="entry name" value="DNA LIGASE 1/3 FAMILY MEMBER"/>
    <property type="match status" value="1"/>
</dbReference>
<evidence type="ECO:0000259" key="3">
    <source>
        <dbReference type="Pfam" id="PF01068"/>
    </source>
</evidence>
<dbReference type="InterPro" id="IPR012310">
    <property type="entry name" value="DNA_ligase_ATP-dep_cent"/>
</dbReference>
<accession>A0A367YRX6</accession>
<proteinExistence type="inferred from homology"/>
<dbReference type="InterPro" id="IPR050191">
    <property type="entry name" value="ATP-dep_DNA_ligase"/>
</dbReference>
<evidence type="ECO:0000313" key="5">
    <source>
        <dbReference type="Proteomes" id="UP000252770"/>
    </source>
</evidence>
<dbReference type="Pfam" id="PF01068">
    <property type="entry name" value="DNA_ligase_A_M"/>
    <property type="match status" value="1"/>
</dbReference>
<dbReference type="Proteomes" id="UP000252770">
    <property type="component" value="Unassembled WGS sequence"/>
</dbReference>
<dbReference type="GO" id="GO:0006281">
    <property type="term" value="P:DNA repair"/>
    <property type="evidence" value="ECO:0007669"/>
    <property type="project" value="InterPro"/>
</dbReference>
<dbReference type="Gene3D" id="3.30.470.30">
    <property type="entry name" value="DNA ligase/mRNA capping enzyme"/>
    <property type="match status" value="1"/>
</dbReference>
<protein>
    <submittedName>
        <fullName evidence="4">ATP-dependent DNA ligase</fullName>
    </submittedName>
</protein>
<dbReference type="AlphaFoldDB" id="A0A367YRX6"/>
<dbReference type="Gene3D" id="3.30.1490.70">
    <property type="match status" value="1"/>
</dbReference>